<name>A0A370GJA3_9NOCA</name>
<accession>A0A370GJA3</accession>
<comment type="caution">
    <text evidence="1">The sequence shown here is derived from an EMBL/GenBank/DDBJ whole genome shotgun (WGS) entry which is preliminary data.</text>
</comment>
<evidence type="ECO:0000313" key="2">
    <source>
        <dbReference type="Proteomes" id="UP000255355"/>
    </source>
</evidence>
<dbReference type="RefSeq" id="WP_068030597.1">
    <property type="nucleotide sequence ID" value="NZ_QQAZ01000026.1"/>
</dbReference>
<protein>
    <submittedName>
        <fullName evidence="1">Uncharacterized protein</fullName>
    </submittedName>
</protein>
<keyword evidence="2" id="KW-1185">Reference proteome</keyword>
<dbReference type="OrthoDB" id="4547407at2"/>
<dbReference type="EMBL" id="QQAZ01000026">
    <property type="protein sequence ID" value="RDI42474.1"/>
    <property type="molecule type" value="Genomic_DNA"/>
</dbReference>
<dbReference type="STRING" id="1210089.GCA_001613165_07230"/>
<organism evidence="1 2">
    <name type="scientific">Nocardia mexicana</name>
    <dbReference type="NCBI Taxonomy" id="279262"/>
    <lineage>
        <taxon>Bacteria</taxon>
        <taxon>Bacillati</taxon>
        <taxon>Actinomycetota</taxon>
        <taxon>Actinomycetes</taxon>
        <taxon>Mycobacteriales</taxon>
        <taxon>Nocardiaceae</taxon>
        <taxon>Nocardia</taxon>
    </lineage>
</organism>
<dbReference type="AlphaFoldDB" id="A0A370GJA3"/>
<dbReference type="InterPro" id="IPR058714">
    <property type="entry name" value="LpqS"/>
</dbReference>
<evidence type="ECO:0000313" key="1">
    <source>
        <dbReference type="EMBL" id="RDI42474.1"/>
    </source>
</evidence>
<sequence length="140" mass="14668">MNAVRRRFAAPLLILVAAIAIVVPLLNCAESLASPHNHPPTPAPQLAAPVEGTPILGHCVRHPVDMGCPTHFGHCVPDSMLPGDHGIVAPPRLITALVAAVPVPADVSLPSMERPRGPPTARLPVAGGRDILTHFCIARR</sequence>
<gene>
    <name evidence="1" type="ORF">DFR68_12612</name>
</gene>
<dbReference type="Pfam" id="PF26327">
    <property type="entry name" value="LpqS"/>
    <property type="match status" value="1"/>
</dbReference>
<proteinExistence type="predicted"/>
<dbReference type="Proteomes" id="UP000255355">
    <property type="component" value="Unassembled WGS sequence"/>
</dbReference>
<reference evidence="1 2" key="1">
    <citation type="submission" date="2018-07" db="EMBL/GenBank/DDBJ databases">
        <title>Genomic Encyclopedia of Type Strains, Phase IV (KMG-IV): sequencing the most valuable type-strain genomes for metagenomic binning, comparative biology and taxonomic classification.</title>
        <authorList>
            <person name="Goeker M."/>
        </authorList>
    </citation>
    <scope>NUCLEOTIDE SEQUENCE [LARGE SCALE GENOMIC DNA]</scope>
    <source>
        <strain evidence="1 2">DSM 44952</strain>
    </source>
</reference>